<dbReference type="SUPFAM" id="SSF50939">
    <property type="entry name" value="Sialidases"/>
    <property type="match status" value="1"/>
</dbReference>
<name>A0ABR6GYP1_9BURK</name>
<reference evidence="2 3" key="1">
    <citation type="submission" date="2020-08" db="EMBL/GenBank/DDBJ databases">
        <title>Genomic Encyclopedia of Type Strains, Phase III (KMG-III): the genomes of soil and plant-associated and newly described type strains.</title>
        <authorList>
            <person name="Whitman W."/>
        </authorList>
    </citation>
    <scope>NUCLEOTIDE SEQUENCE [LARGE SCALE GENOMIC DNA]</scope>
    <source>
        <strain evidence="2 3">CECT 7247</strain>
    </source>
</reference>
<feature type="region of interest" description="Disordered" evidence="1">
    <location>
        <begin position="219"/>
        <end position="249"/>
    </location>
</feature>
<feature type="compositionally biased region" description="Low complexity" evidence="1">
    <location>
        <begin position="91"/>
        <end position="107"/>
    </location>
</feature>
<keyword evidence="3" id="KW-1185">Reference proteome</keyword>
<dbReference type="InterPro" id="IPR036278">
    <property type="entry name" value="Sialidase_sf"/>
</dbReference>
<dbReference type="Proteomes" id="UP000574369">
    <property type="component" value="Unassembled WGS sequence"/>
</dbReference>
<dbReference type="InterPro" id="IPR002860">
    <property type="entry name" value="BNR_rpt"/>
</dbReference>
<feature type="compositionally biased region" description="Gly residues" evidence="1">
    <location>
        <begin position="544"/>
        <end position="557"/>
    </location>
</feature>
<gene>
    <name evidence="2" type="ORF">FHS28_003806</name>
</gene>
<dbReference type="Gene3D" id="2.60.40.10">
    <property type="entry name" value="Immunoglobulins"/>
    <property type="match status" value="11"/>
</dbReference>
<dbReference type="Pfam" id="PF02012">
    <property type="entry name" value="BNR"/>
    <property type="match status" value="1"/>
</dbReference>
<proteinExistence type="predicted"/>
<evidence type="ECO:0000313" key="2">
    <source>
        <dbReference type="EMBL" id="MBB3196394.1"/>
    </source>
</evidence>
<dbReference type="CDD" id="cd15482">
    <property type="entry name" value="Sialidase_non-viral"/>
    <property type="match status" value="1"/>
</dbReference>
<feature type="compositionally biased region" description="Polar residues" evidence="1">
    <location>
        <begin position="1"/>
        <end position="12"/>
    </location>
</feature>
<sequence>MTQEAQAETVSAEQAELQASQEVTSAAEAESTATASSAAEAGQAAQAAGQVAGAAPSMSGAAASVMSAFTLPSATLLAGLAGAVAVAAAAAGGGSSSSDSSSQASGSDKPVTPPAPPVIVPGNGNTAGDGTGPVTNGSGTHEDPIVVGQDGHINVGVAPDTQWSFSTDGGVTWKPGKPEGIASGDLAEGNNTIQIVQIDKDGNKSEPTIIEVVKDTTAPAAPEIKLPEPGAGSGDGTGTSGPVGTGTKEDPIVVAADGKVEIKVDADTEWRFSTDNGLTWQQGTPEGIPSANLTEGNNTVQIVQVDKAGNISPPKQIEIVKDTVAPEAPVLDVANSTTGTQGTPVVGTGTKEDPIVVSADGKIDIKVDADTEWRFSTDNGLTWQQGTPEGIPSANLTEGNNTVQIVQVDKAGNISPPKQIEIVKDTVAPEAPVLDVANSTTGTQGTPVVGTGTKEDPIVVAADGKVEIKVDADTEWRFSTDNGLTWQQGTPEGIPSAGLVEGNNTIQIVQVDKAGNVSPPKQIEIVKDTVAPQAPEIKLPEPGAGSGDGTGTSGPVGTGTKEDPIVVAADGKVEIKVDADAEWRFSTDNGLTWQQGTPEGIPSANLTEGNNTVQIVQVDKAGNISPPKQIEIVKDTVAPEAPVLDVANSTTGTQGTPVVGTGTKEDPIVVSADGKVEIKVDADTEWRFSTDNGLTWQQGTPEGIPSANLTEGNNTVQIVQVDKAGNISPPKQIEIVKDTVAPEAPVLDVANSTTGTQGTPVVGTGTKEDPIVVSADGKIDIKVDADTEWRFSTDNGLTWQQGTPEGIPSANLTEGNNTVQIVQVDKAGNISPPKQIEIVKDTVAPEAPVLNVANSSTGTSTGTVVGTGTKEDPIVVAADGKIEIKVDADTEWRYSVDGGLNWVQGTPEGIPSANLAEGNNTIQIVQVDKAGNISPPKQIEIVKDTVAPEAPVLDVANSTTGTQGTPVVGTGTKEDPIVVAADGKVEIKVDADTEWRYSVDGGLNWVQGTPEGIPSANLAEGNNTIQIVQVDKAGNISPPKQIEIVKDTVAPEAPVLNVANSSTGASTGTVVGTGTKEDPIVVAADGKIEIKVDADTEWRYSVDGGLNWVQGTPEGIPSANLAEGNNTIQIVQVDKAGNISPPKQIEIVKDTVAPEAPVLDVANSSTGTSTGTVVGTGTKEDPIVVAADGKIDIKVDADTEWRYSVDGGLNWVQGTPDGIPSANLAEGNNTIQIVQVDKAGNISPPKQIEIVKDTVAPEAPVLDVANSSTGTSTGTVVGTGTKEDPIVVAANGNVNIATDIDGEWRYSTDGGQTWKPGAAAGISAKDLVEGDNTILIVQVDKAGNASAPTSITVVKDTVAPEVPVLDLTGSVTGDHIGAVVGTGTPEDPILLGATGNLSFATDPDSSWNYSTDGGQTWKSGSAAGISADDLAEGNNSIQIVQVDRAGNMSDPTTIEVVKDTVAPTAPVTQVTAVSGTGTESDPIRMTANGSISIGTDADAQWLYSKDNGQTWLKGSGTSLTAAQLSEGSNSLQIIQLDSAGNASDPVNLTVVKDTTAAKLAVTFTQVLGYDSGNRPVVEPGGTLTFGNLEPGAKVQIWGNGYAVDYTTDSSIVVGSKFSYGYHGMEFRQVDALGNASGWTSIAFVMGWSGVVTPIVTVQVDTNPAGDCVGQGTTDDPYYVATGGLIEVGQATISSYRYSIDGGSTWKQGPAGGIQATELAEGKNTLQLVQTDSKGNVSAPVTITVVKDTIAQDLTVSLTQVAGYDASGQPVVAEGSGAELKFGNLENGGKVQYSLSATGPWIDVGSSDSQSLDALLSQHGATQLYFRQLDVFGNVGNETQLNLDYVATGTAADYVTSDLLSIHVTATSTGNTVGTGTQADPYYMGNGGLIEIGHGTASGFLFSTDGGQTWTQGTGTGITASALAEGSNTLQVIQIDSNGNASQPGTITVVKDSTAAALQVSLTQVAGYDENFLAVVVDGDGSVFKFGNLEAGAKVQYSWYNQAPWYDLPTTDGIGAGDLGSGGGLKHYYFRQVDQFGNASEGTEIVFQLERSWTDQTYVTYPSLAIDVTTNAQGDVLGTGTESNPYYVAGSGAIDIGQGGFAAGYLYSLDNGQTWVQGTGSVIHADALVEGTNTLQIIQIDNNGSTSKPETITVIKDTMAEKLSVTLTGLAGFDADGVPIFDLANAGGQFHFNNLEAGAHIELSNGDQSAWMNLGTSETIDIASFPWSNFGKDDVLLRQVDASGNVGETIHFTFWVDNSGTNTTVVTPGTTYSPLGI</sequence>
<feature type="region of interest" description="Disordered" evidence="1">
    <location>
        <begin position="91"/>
        <end position="144"/>
    </location>
</feature>
<evidence type="ECO:0000256" key="1">
    <source>
        <dbReference type="SAM" id="MobiDB-lite"/>
    </source>
</evidence>
<comment type="caution">
    <text evidence="2">The sequence shown here is derived from an EMBL/GenBank/DDBJ whole genome shotgun (WGS) entry which is preliminary data.</text>
</comment>
<protein>
    <recommendedName>
        <fullName evidence="4">Ig-like domain-containing protein</fullName>
    </recommendedName>
</protein>
<feature type="compositionally biased region" description="Gly residues" evidence="1">
    <location>
        <begin position="231"/>
        <end position="244"/>
    </location>
</feature>
<accession>A0ABR6GYP1</accession>
<dbReference type="RefSeq" id="WP_184295198.1">
    <property type="nucleotide sequence ID" value="NZ_JACHXO010000007.1"/>
</dbReference>
<dbReference type="EMBL" id="JACHXO010000007">
    <property type="protein sequence ID" value="MBB3196394.1"/>
    <property type="molecule type" value="Genomic_DNA"/>
</dbReference>
<evidence type="ECO:0000313" key="3">
    <source>
        <dbReference type="Proteomes" id="UP000574369"/>
    </source>
</evidence>
<organism evidence="2 3">
    <name type="scientific">Roseateles terrae</name>
    <dbReference type="NCBI Taxonomy" id="431060"/>
    <lineage>
        <taxon>Bacteria</taxon>
        <taxon>Pseudomonadati</taxon>
        <taxon>Pseudomonadota</taxon>
        <taxon>Betaproteobacteria</taxon>
        <taxon>Burkholderiales</taxon>
        <taxon>Sphaerotilaceae</taxon>
        <taxon>Roseateles</taxon>
    </lineage>
</organism>
<feature type="region of interest" description="Disordered" evidence="1">
    <location>
        <begin position="1"/>
        <end position="57"/>
    </location>
</feature>
<feature type="compositionally biased region" description="Low complexity" evidence="1">
    <location>
        <begin position="18"/>
        <end position="57"/>
    </location>
</feature>
<feature type="region of interest" description="Disordered" evidence="1">
    <location>
        <begin position="536"/>
        <end position="562"/>
    </location>
</feature>
<evidence type="ECO:0008006" key="4">
    <source>
        <dbReference type="Google" id="ProtNLM"/>
    </source>
</evidence>
<dbReference type="InterPro" id="IPR013783">
    <property type="entry name" value="Ig-like_fold"/>
</dbReference>